<gene>
    <name evidence="2" type="ORF">METZ01_LOCUS240507</name>
</gene>
<proteinExistence type="predicted"/>
<name>A0A382HLW0_9ZZZZ</name>
<dbReference type="AlphaFoldDB" id="A0A382HLW0"/>
<dbReference type="EMBL" id="UINC01061751">
    <property type="protein sequence ID" value="SVB87653.1"/>
    <property type="molecule type" value="Genomic_DNA"/>
</dbReference>
<accession>A0A382HLW0</accession>
<feature type="compositionally biased region" description="Basic and acidic residues" evidence="1">
    <location>
        <begin position="52"/>
        <end position="65"/>
    </location>
</feature>
<feature type="region of interest" description="Disordered" evidence="1">
    <location>
        <begin position="43"/>
        <end position="65"/>
    </location>
</feature>
<sequence length="65" mass="7406">MVRRFVPAKTDCGVGYLKPVGRPTRAQEDELLRQMSGVVGFTSVDSRSARTRRQELQKTPKQEEK</sequence>
<organism evidence="2">
    <name type="scientific">marine metagenome</name>
    <dbReference type="NCBI Taxonomy" id="408172"/>
    <lineage>
        <taxon>unclassified sequences</taxon>
        <taxon>metagenomes</taxon>
        <taxon>ecological metagenomes</taxon>
    </lineage>
</organism>
<evidence type="ECO:0000313" key="2">
    <source>
        <dbReference type="EMBL" id="SVB87653.1"/>
    </source>
</evidence>
<protein>
    <submittedName>
        <fullName evidence="2">Uncharacterized protein</fullName>
    </submittedName>
</protein>
<reference evidence="2" key="1">
    <citation type="submission" date="2018-05" db="EMBL/GenBank/DDBJ databases">
        <authorList>
            <person name="Lanie J.A."/>
            <person name="Ng W.-L."/>
            <person name="Kazmierczak K.M."/>
            <person name="Andrzejewski T.M."/>
            <person name="Davidsen T.M."/>
            <person name="Wayne K.J."/>
            <person name="Tettelin H."/>
            <person name="Glass J.I."/>
            <person name="Rusch D."/>
            <person name="Podicherti R."/>
            <person name="Tsui H.-C.T."/>
            <person name="Winkler M.E."/>
        </authorList>
    </citation>
    <scope>NUCLEOTIDE SEQUENCE</scope>
</reference>
<evidence type="ECO:0000256" key="1">
    <source>
        <dbReference type="SAM" id="MobiDB-lite"/>
    </source>
</evidence>